<evidence type="ECO:0008006" key="2">
    <source>
        <dbReference type="Google" id="ProtNLM"/>
    </source>
</evidence>
<dbReference type="InterPro" id="IPR008948">
    <property type="entry name" value="L-Aspartase-like"/>
</dbReference>
<dbReference type="Pfam" id="PF00221">
    <property type="entry name" value="Lyase_aromatic"/>
    <property type="match status" value="1"/>
</dbReference>
<name>A0A0F9WHS7_9ZZZZ</name>
<dbReference type="GO" id="GO:0016841">
    <property type="term" value="F:ammonia-lyase activity"/>
    <property type="evidence" value="ECO:0007669"/>
    <property type="project" value="InterPro"/>
</dbReference>
<dbReference type="InterPro" id="IPR022313">
    <property type="entry name" value="Phe/His_NH3-lyase_AS"/>
</dbReference>
<reference evidence="1" key="1">
    <citation type="journal article" date="2015" name="Nature">
        <title>Complex archaea that bridge the gap between prokaryotes and eukaryotes.</title>
        <authorList>
            <person name="Spang A."/>
            <person name="Saw J.H."/>
            <person name="Jorgensen S.L."/>
            <person name="Zaremba-Niedzwiedzka K."/>
            <person name="Martijn J."/>
            <person name="Lind A.E."/>
            <person name="van Eijk R."/>
            <person name="Schleper C."/>
            <person name="Guy L."/>
            <person name="Ettema T.J."/>
        </authorList>
    </citation>
    <scope>NUCLEOTIDE SEQUENCE</scope>
</reference>
<gene>
    <name evidence="1" type="ORF">LCGC14_0000810</name>
</gene>
<proteinExistence type="predicted"/>
<dbReference type="SUPFAM" id="SSF48557">
    <property type="entry name" value="L-aspartase-like"/>
    <property type="match status" value="1"/>
</dbReference>
<dbReference type="InterPro" id="IPR001106">
    <property type="entry name" value="Aromatic_Lyase"/>
</dbReference>
<dbReference type="AlphaFoldDB" id="A0A0F9WHS7"/>
<sequence>MSDTLSLDQFERIALGQLGFTLSEQQWHNIDKTHRYLLEQVAKRRLIYGVTTGYGPLATTYVEPHHSEELQQNLVHHLCSGVGPALTRVQTRSLITARLLSLSRGHSGASPALVQRLAACLEHDFVPEIPSQGTVGASGDLTPLAHLARALSGGGRVRLHGGDWQPSADVHVQLGWEPLKLAGKDAIALVNGTSVTAGIAALNGSQSLRMAKLSSALVLLYAELLGGHREAFHPLIGEVRPHPGQRQLHAWLWKMSADSERLKPWTESGQYLPHSTHEAIQQDQPLPQDAYTLRCAPQALGAVMDTIEQHNSVASRELISVTDNPLLFADLDTVLHGGNFFGQHLAFASDHLRNAVIQMALYSERRIARITDPLRNGSLPAFMQPHQTGLHSGFMGAQVTATALVAELRSDAIPASIQSIPTNADNQDIVPLGTIAARKTANALTALQKILAIEAMVLTQAMDIEKRAGFGRCSQQLYVMVRETVATLTQDRPLAEDIEALAGKFASPDALRFLADTESAAEHEPTT</sequence>
<dbReference type="Gene3D" id="1.10.275.10">
    <property type="entry name" value="Fumarase/aspartase (N-terminal domain)"/>
    <property type="match status" value="1"/>
</dbReference>
<comment type="caution">
    <text evidence="1">The sequence shown here is derived from an EMBL/GenBank/DDBJ whole genome shotgun (WGS) entry which is preliminary data.</text>
</comment>
<dbReference type="Gene3D" id="1.20.200.10">
    <property type="entry name" value="Fumarase/aspartase (Central domain)"/>
    <property type="match status" value="1"/>
</dbReference>
<evidence type="ECO:0000313" key="1">
    <source>
        <dbReference type="EMBL" id="KKO12073.1"/>
    </source>
</evidence>
<organism evidence="1">
    <name type="scientific">marine sediment metagenome</name>
    <dbReference type="NCBI Taxonomy" id="412755"/>
    <lineage>
        <taxon>unclassified sequences</taxon>
        <taxon>metagenomes</taxon>
        <taxon>ecological metagenomes</taxon>
    </lineage>
</organism>
<dbReference type="EMBL" id="LAZR01000001">
    <property type="protein sequence ID" value="KKO12073.1"/>
    <property type="molecule type" value="Genomic_DNA"/>
</dbReference>
<dbReference type="PROSITE" id="PS00488">
    <property type="entry name" value="PAL_HISTIDASE"/>
    <property type="match status" value="1"/>
</dbReference>
<dbReference type="CDD" id="cd00332">
    <property type="entry name" value="PAL-HAL"/>
    <property type="match status" value="1"/>
</dbReference>
<dbReference type="InterPro" id="IPR024083">
    <property type="entry name" value="Fumarase/histidase_N"/>
</dbReference>
<dbReference type="PANTHER" id="PTHR10362">
    <property type="entry name" value="HISTIDINE AMMONIA-LYASE"/>
    <property type="match status" value="1"/>
</dbReference>
<accession>A0A0F9WHS7</accession>
<protein>
    <recommendedName>
        <fullName evidence="2">Histidine ammonia-lyase</fullName>
    </recommendedName>
</protein>